<dbReference type="GO" id="GO:0016020">
    <property type="term" value="C:membrane"/>
    <property type="evidence" value="ECO:0007669"/>
    <property type="project" value="UniProtKB-SubCell"/>
</dbReference>
<keyword evidence="2 6" id="KW-0812">Transmembrane</keyword>
<dbReference type="eggNOG" id="KOG2257">
    <property type="taxonomic scope" value="Eukaryota"/>
</dbReference>
<feature type="region of interest" description="Disordered" evidence="5">
    <location>
        <begin position="1"/>
        <end position="28"/>
    </location>
</feature>
<dbReference type="PANTHER" id="PTHR47681:SF3">
    <property type="entry name" value="PHOSPHATIDYLINOSITOL N-ACETYLGLUCOSAMINYLTRANSFERASE SUBUNIT P-RELATED"/>
    <property type="match status" value="1"/>
</dbReference>
<gene>
    <name evidence="8" type="ORF">EUTSA_v10024054mg</name>
</gene>
<organism evidence="8 9">
    <name type="scientific">Eutrema salsugineum</name>
    <name type="common">Saltwater cress</name>
    <name type="synonym">Sisymbrium salsugineum</name>
    <dbReference type="NCBI Taxonomy" id="72664"/>
    <lineage>
        <taxon>Eukaryota</taxon>
        <taxon>Viridiplantae</taxon>
        <taxon>Streptophyta</taxon>
        <taxon>Embryophyta</taxon>
        <taxon>Tracheophyta</taxon>
        <taxon>Spermatophyta</taxon>
        <taxon>Magnoliopsida</taxon>
        <taxon>eudicotyledons</taxon>
        <taxon>Gunneridae</taxon>
        <taxon>Pentapetalae</taxon>
        <taxon>rosids</taxon>
        <taxon>malvids</taxon>
        <taxon>Brassicales</taxon>
        <taxon>Brassicaceae</taxon>
        <taxon>Eutremeae</taxon>
        <taxon>Eutrema</taxon>
    </lineage>
</organism>
<feature type="compositionally biased region" description="Low complexity" evidence="5">
    <location>
        <begin position="13"/>
        <end position="23"/>
    </location>
</feature>
<feature type="domain" description="PIG-P" evidence="7">
    <location>
        <begin position="30"/>
        <end position="122"/>
    </location>
</feature>
<evidence type="ECO:0000256" key="5">
    <source>
        <dbReference type="SAM" id="MobiDB-lite"/>
    </source>
</evidence>
<dbReference type="PANTHER" id="PTHR47681">
    <property type="entry name" value="PHOSPHATIDYLINOSITOL N-ACETYLGLUCOSAMINYLTRANSFERASE SUBUNIT P-RELATED"/>
    <property type="match status" value="1"/>
</dbReference>
<dbReference type="Proteomes" id="UP000030689">
    <property type="component" value="Unassembled WGS sequence"/>
</dbReference>
<evidence type="ECO:0000313" key="9">
    <source>
        <dbReference type="Proteomes" id="UP000030689"/>
    </source>
</evidence>
<evidence type="ECO:0000256" key="3">
    <source>
        <dbReference type="ARBA" id="ARBA00022989"/>
    </source>
</evidence>
<feature type="transmembrane region" description="Helical" evidence="6">
    <location>
        <begin position="32"/>
        <end position="54"/>
    </location>
</feature>
<evidence type="ECO:0000256" key="1">
    <source>
        <dbReference type="ARBA" id="ARBA00004141"/>
    </source>
</evidence>
<dbReference type="OrthoDB" id="690928at2759"/>
<feature type="transmembrane region" description="Helical" evidence="6">
    <location>
        <begin position="74"/>
        <end position="94"/>
    </location>
</feature>
<evidence type="ECO:0000313" key="8">
    <source>
        <dbReference type="EMBL" id="ESQ29308.1"/>
    </source>
</evidence>
<keyword evidence="9" id="KW-1185">Reference proteome</keyword>
<accession>V4KPL4</accession>
<name>V4KPL4_EUTSA</name>
<dbReference type="KEGG" id="eus:EUTSA_v10024054mg"/>
<protein>
    <recommendedName>
        <fullName evidence="7">PIG-P domain-containing protein</fullName>
    </recommendedName>
</protein>
<keyword evidence="4 6" id="KW-0472">Membrane</keyword>
<reference evidence="8 9" key="1">
    <citation type="journal article" date="2013" name="Front. Plant Sci.">
        <title>The Reference Genome of the Halophytic Plant Eutrema salsugineum.</title>
        <authorList>
            <person name="Yang R."/>
            <person name="Jarvis D.E."/>
            <person name="Chen H."/>
            <person name="Beilstein M.A."/>
            <person name="Grimwood J."/>
            <person name="Jenkins J."/>
            <person name="Shu S."/>
            <person name="Prochnik S."/>
            <person name="Xin M."/>
            <person name="Ma C."/>
            <person name="Schmutz J."/>
            <person name="Wing R.A."/>
            <person name="Mitchell-Olds T."/>
            <person name="Schumaker K.S."/>
            <person name="Wang X."/>
        </authorList>
    </citation>
    <scope>NUCLEOTIDE SEQUENCE [LARGE SCALE GENOMIC DNA]</scope>
</reference>
<evidence type="ECO:0000256" key="2">
    <source>
        <dbReference type="ARBA" id="ARBA00022692"/>
    </source>
</evidence>
<dbReference type="Pfam" id="PF08510">
    <property type="entry name" value="PIG-P"/>
    <property type="match status" value="1"/>
</dbReference>
<feature type="non-terminal residue" evidence="8">
    <location>
        <position position="1"/>
    </location>
</feature>
<evidence type="ECO:0000256" key="4">
    <source>
        <dbReference type="ARBA" id="ARBA00023136"/>
    </source>
</evidence>
<dbReference type="EMBL" id="KI517881">
    <property type="protein sequence ID" value="ESQ29308.1"/>
    <property type="molecule type" value="Genomic_DNA"/>
</dbReference>
<dbReference type="Gramene" id="ESQ29308">
    <property type="protein sequence ID" value="ESQ29308"/>
    <property type="gene ID" value="EUTSA_v10024054mg"/>
</dbReference>
<dbReference type="OMA" id="HRDWDPS"/>
<proteinExistence type="predicted"/>
<evidence type="ECO:0000259" key="7">
    <source>
        <dbReference type="Pfam" id="PF08510"/>
    </source>
</evidence>
<dbReference type="STRING" id="72664.V4KPL4"/>
<keyword evidence="3 6" id="KW-1133">Transmembrane helix</keyword>
<comment type="subcellular location">
    <subcellularLocation>
        <location evidence="1">Membrane</location>
        <topology evidence="1">Multi-pass membrane protein</topology>
    </subcellularLocation>
</comment>
<evidence type="ECO:0000256" key="6">
    <source>
        <dbReference type="SAM" id="Phobius"/>
    </source>
</evidence>
<sequence>FSKRKNQESGFQDSDSSKPSPSKAHGPKPSEVYGFVGSLWTIVATVIFLIWAYVPDKFLESIGIYYYPRKYWTMAMPTYSMVIVLLALGFYIALNFMSTSNPTSLTTLFDDYSREAENLDPEMKKGKTCQ</sequence>
<dbReference type="InterPro" id="IPR013717">
    <property type="entry name" value="PIG-P"/>
</dbReference>
<dbReference type="AlphaFoldDB" id="V4KPL4"/>